<dbReference type="SMART" id="SM00834">
    <property type="entry name" value="CxxC_CXXC_SSSS"/>
    <property type="match status" value="1"/>
</dbReference>
<dbReference type="Pfam" id="PF09723">
    <property type="entry name" value="Zn_ribbon_8"/>
    <property type="match status" value="1"/>
</dbReference>
<dbReference type="KEGG" id="har:HEAR1451"/>
<feature type="domain" description="Putative regulatory protein FmdB zinc ribbon" evidence="2">
    <location>
        <begin position="1"/>
        <end position="41"/>
    </location>
</feature>
<evidence type="ECO:0000313" key="4">
    <source>
        <dbReference type="Proteomes" id="UP000006697"/>
    </source>
</evidence>
<sequence>MPTYDYVCKECGPFEALRSMSSRDDPIDCPHCASAAQRIWLAAPRLAVLTDEKRHAMSTNEKASHEPMSSKNYTSKAHPSGCSCCSSGKKSKSTLVAPNGTKTFVGKRPWMISH</sequence>
<gene>
    <name evidence="3" type="ordered locus">HEAR1451</name>
</gene>
<feature type="region of interest" description="Disordered" evidence="1">
    <location>
        <begin position="53"/>
        <end position="100"/>
    </location>
</feature>
<protein>
    <submittedName>
        <fullName evidence="3">Regulatory protein fmdB</fullName>
    </submittedName>
</protein>
<evidence type="ECO:0000256" key="1">
    <source>
        <dbReference type="SAM" id="MobiDB-lite"/>
    </source>
</evidence>
<evidence type="ECO:0000313" key="3">
    <source>
        <dbReference type="EMBL" id="CAL61622.1"/>
    </source>
</evidence>
<reference evidence="3 4" key="1">
    <citation type="journal article" date="2007" name="PLoS Genet.">
        <title>A tale of two oxidation states: bacterial colonization of arsenic-rich environments.</title>
        <authorList>
            <person name="Muller D."/>
            <person name="Medigue C."/>
            <person name="Koechler S."/>
            <person name="Barbe V."/>
            <person name="Barakat M."/>
            <person name="Talla E."/>
            <person name="Bonnefoy V."/>
            <person name="Krin E."/>
            <person name="Arsene-Ploetze F."/>
            <person name="Carapito C."/>
            <person name="Chandler M."/>
            <person name="Cournoyer B."/>
            <person name="Cruveiller S."/>
            <person name="Dossat C."/>
            <person name="Duval S."/>
            <person name="Heymann M."/>
            <person name="Leize E."/>
            <person name="Lieutaud A."/>
            <person name="Lievremont D."/>
            <person name="Makita Y."/>
            <person name="Mangenot S."/>
            <person name="Nitschke W."/>
            <person name="Ortet P."/>
            <person name="Perdrial N."/>
            <person name="Schoepp B."/>
            <person name="Siguier N."/>
            <person name="Simeonova D.D."/>
            <person name="Rouy Z."/>
            <person name="Segurens B."/>
            <person name="Turlin E."/>
            <person name="Vallenet D."/>
            <person name="Van Dorsselaer A."/>
            <person name="Weiss S."/>
            <person name="Weissenbach J."/>
            <person name="Lett M.C."/>
            <person name="Danchin A."/>
            <person name="Bertin P.N."/>
        </authorList>
    </citation>
    <scope>NUCLEOTIDE SEQUENCE [LARGE SCALE GENOMIC DNA]</scope>
    <source>
        <strain evidence="4">ULPAs1</strain>
    </source>
</reference>
<feature type="compositionally biased region" description="Polar residues" evidence="1">
    <location>
        <begin position="57"/>
        <end position="77"/>
    </location>
</feature>
<dbReference type="InterPro" id="IPR013429">
    <property type="entry name" value="Regulatory_FmdB_Zinc_ribbon"/>
</dbReference>
<name>A4G535_HERAR</name>
<evidence type="ECO:0000259" key="2">
    <source>
        <dbReference type="SMART" id="SM00834"/>
    </source>
</evidence>
<proteinExistence type="predicted"/>
<keyword evidence="4" id="KW-1185">Reference proteome</keyword>
<dbReference type="Proteomes" id="UP000006697">
    <property type="component" value="Chromosome"/>
</dbReference>
<dbReference type="AlphaFoldDB" id="A4G535"/>
<dbReference type="STRING" id="204773.HEAR1451"/>
<accession>A4G535</accession>
<organism evidence="3 4">
    <name type="scientific">Herminiimonas arsenicoxydans</name>
    <dbReference type="NCBI Taxonomy" id="204773"/>
    <lineage>
        <taxon>Bacteria</taxon>
        <taxon>Pseudomonadati</taxon>
        <taxon>Pseudomonadota</taxon>
        <taxon>Betaproteobacteria</taxon>
        <taxon>Burkholderiales</taxon>
        <taxon>Oxalobacteraceae</taxon>
        <taxon>Herminiimonas</taxon>
    </lineage>
</organism>
<dbReference type="eggNOG" id="COG2331">
    <property type="taxonomic scope" value="Bacteria"/>
</dbReference>
<dbReference type="EMBL" id="CU207211">
    <property type="protein sequence ID" value="CAL61622.1"/>
    <property type="molecule type" value="Genomic_DNA"/>
</dbReference>
<dbReference type="OrthoDB" id="9813321at2"/>
<dbReference type="HOGENOM" id="CLU_136025_2_0_4"/>
<dbReference type="NCBIfam" id="TIGR02605">
    <property type="entry name" value="CxxC_CxxC_SSSS"/>
    <property type="match status" value="1"/>
</dbReference>